<protein>
    <submittedName>
        <fullName evidence="9">Long-chain fatty acid transporter</fullName>
    </submittedName>
</protein>
<keyword evidence="6" id="KW-0472">Membrane</keyword>
<dbReference type="RefSeq" id="WP_120370738.1">
    <property type="nucleotide sequence ID" value="NZ_RAXU01000016.1"/>
</dbReference>
<proteinExistence type="inferred from homology"/>
<feature type="signal peptide" evidence="8">
    <location>
        <begin position="1"/>
        <end position="22"/>
    </location>
</feature>
<organism evidence="9 10">
    <name type="scientific">Acinetobacter guerrae</name>
    <dbReference type="NCBI Taxonomy" id="1843371"/>
    <lineage>
        <taxon>Bacteria</taxon>
        <taxon>Pseudomonadati</taxon>
        <taxon>Pseudomonadota</taxon>
        <taxon>Gammaproteobacteria</taxon>
        <taxon>Moraxellales</taxon>
        <taxon>Moraxellaceae</taxon>
        <taxon>Acinetobacter</taxon>
    </lineage>
</organism>
<feature type="chain" id="PRO_5017189635" evidence="8">
    <location>
        <begin position="23"/>
        <end position="502"/>
    </location>
</feature>
<dbReference type="Pfam" id="PF03349">
    <property type="entry name" value="Toluene_X"/>
    <property type="match status" value="1"/>
</dbReference>
<keyword evidence="3" id="KW-1134">Transmembrane beta strand</keyword>
<evidence type="ECO:0000256" key="2">
    <source>
        <dbReference type="ARBA" id="ARBA00008163"/>
    </source>
</evidence>
<dbReference type="AlphaFoldDB" id="A0A3A8EAV5"/>
<keyword evidence="10" id="KW-1185">Reference proteome</keyword>
<dbReference type="Gene3D" id="2.40.160.60">
    <property type="entry name" value="Outer membrane protein transport protein (OMPP1/FadL/TodX)"/>
    <property type="match status" value="1"/>
</dbReference>
<dbReference type="Proteomes" id="UP000269001">
    <property type="component" value="Unassembled WGS sequence"/>
</dbReference>
<comment type="similarity">
    <text evidence="2">Belongs to the OmpP1/FadL family.</text>
</comment>
<dbReference type="InterPro" id="IPR005017">
    <property type="entry name" value="OMPP1/FadL/TodX"/>
</dbReference>
<name>A0A3A8EAV5_9GAMM</name>
<reference evidence="9 10" key="1">
    <citation type="submission" date="2018-09" db="EMBL/GenBank/DDBJ databases">
        <title>The draft genome of Acinetobacter spp. strains.</title>
        <authorList>
            <person name="Qin J."/>
            <person name="Feng Y."/>
            <person name="Zong Z."/>
        </authorList>
    </citation>
    <scope>NUCLEOTIDE SEQUENCE [LARGE SCALE GENOMIC DNA]</scope>
    <source>
        <strain evidence="9 10">WCHAc060096</strain>
    </source>
</reference>
<dbReference type="PANTHER" id="PTHR35093">
    <property type="entry name" value="OUTER MEMBRANE PROTEIN NMB0088-RELATED"/>
    <property type="match status" value="1"/>
</dbReference>
<comment type="subcellular location">
    <subcellularLocation>
        <location evidence="1">Cell outer membrane</location>
        <topology evidence="1">Multi-pass membrane protein</topology>
    </subcellularLocation>
</comment>
<keyword evidence="7" id="KW-0998">Cell outer membrane</keyword>
<evidence type="ECO:0000256" key="8">
    <source>
        <dbReference type="SAM" id="SignalP"/>
    </source>
</evidence>
<keyword evidence="4" id="KW-0812">Transmembrane</keyword>
<evidence type="ECO:0000313" key="10">
    <source>
        <dbReference type="Proteomes" id="UP000269001"/>
    </source>
</evidence>
<evidence type="ECO:0000313" key="9">
    <source>
        <dbReference type="EMBL" id="RKG32142.1"/>
    </source>
</evidence>
<sequence>MKLKHLTTAMILASLPATGAFAAALDRSGQSMSAFLQPGNYFEAGISFLDPNVSGQEAGTSETRRNIGDMAEDYYFPNGAIKLQLTDNFSFGLLYDQPFGAKAEYSGNNVFVSNPATDTILPAERLNAIRDNTINTTFNALSSEQRVGLALQAQGVDLSTPQGQVIYQNTLIGYNNSATVKNQIDTGVKQGITNKVDAGIDAVNNTLGKGNTKVEVDTQNLSMVFGFQPNQNWNIYGGPVYQTVKGNVSLRGQAYSLYNGYDANIKETSGVGWLAGLAFQIPEIALKASLTYRSEIDHDVNINENIPTLPALALLGASGAAAAQNIAAASGKTKITTPQSVNLDFQTGIMANTVAFANIRWVNWKDFSIQPYKFGLISEAIGPLVNRPNGFNLVQYSDDQWSANVGVGRKLTEKWAGNVSVGWDSGSGNPVTTLGPTEGYWNVGLGVQFSPAPNYFIAGGVKYFWLGDAKAQTGAQAGGGEYVAEFKDNDALAYGLKIGYRF</sequence>
<dbReference type="SUPFAM" id="SSF56935">
    <property type="entry name" value="Porins"/>
    <property type="match status" value="1"/>
</dbReference>
<dbReference type="PANTHER" id="PTHR35093:SF8">
    <property type="entry name" value="OUTER MEMBRANE PROTEIN NMB0088-RELATED"/>
    <property type="match status" value="1"/>
</dbReference>
<evidence type="ECO:0000256" key="5">
    <source>
        <dbReference type="ARBA" id="ARBA00022729"/>
    </source>
</evidence>
<keyword evidence="5 8" id="KW-0732">Signal</keyword>
<gene>
    <name evidence="9" type="ORF">D7V21_12150</name>
</gene>
<evidence type="ECO:0000256" key="4">
    <source>
        <dbReference type="ARBA" id="ARBA00022692"/>
    </source>
</evidence>
<dbReference type="GO" id="GO:0009279">
    <property type="term" value="C:cell outer membrane"/>
    <property type="evidence" value="ECO:0007669"/>
    <property type="project" value="UniProtKB-SubCell"/>
</dbReference>
<comment type="caution">
    <text evidence="9">The sequence shown here is derived from an EMBL/GenBank/DDBJ whole genome shotgun (WGS) entry which is preliminary data.</text>
</comment>
<dbReference type="EMBL" id="RAXU01000016">
    <property type="protein sequence ID" value="RKG32142.1"/>
    <property type="molecule type" value="Genomic_DNA"/>
</dbReference>
<accession>A0A3A8EAV5</accession>
<dbReference type="GO" id="GO:0015483">
    <property type="term" value="F:long-chain fatty acid transporting porin activity"/>
    <property type="evidence" value="ECO:0007669"/>
    <property type="project" value="TreeGrafter"/>
</dbReference>
<evidence type="ECO:0000256" key="3">
    <source>
        <dbReference type="ARBA" id="ARBA00022452"/>
    </source>
</evidence>
<evidence type="ECO:0000256" key="1">
    <source>
        <dbReference type="ARBA" id="ARBA00004571"/>
    </source>
</evidence>
<evidence type="ECO:0000256" key="7">
    <source>
        <dbReference type="ARBA" id="ARBA00023237"/>
    </source>
</evidence>
<evidence type="ECO:0000256" key="6">
    <source>
        <dbReference type="ARBA" id="ARBA00023136"/>
    </source>
</evidence>